<organism evidence="1 2">
    <name type="scientific">Aggregatimonas sangjinii</name>
    <dbReference type="NCBI Taxonomy" id="2583587"/>
    <lineage>
        <taxon>Bacteria</taxon>
        <taxon>Pseudomonadati</taxon>
        <taxon>Bacteroidota</taxon>
        <taxon>Flavobacteriia</taxon>
        <taxon>Flavobacteriales</taxon>
        <taxon>Flavobacteriaceae</taxon>
        <taxon>Aggregatimonas</taxon>
    </lineage>
</organism>
<reference evidence="1 2" key="1">
    <citation type="submission" date="2019-05" db="EMBL/GenBank/DDBJ databases">
        <title>Genome sequencing of F202Z8.</title>
        <authorList>
            <person name="Kwon Y.M."/>
        </authorList>
    </citation>
    <scope>NUCLEOTIDE SEQUENCE [LARGE SCALE GENOMIC DNA]</scope>
    <source>
        <strain evidence="1 2">F202Z8</strain>
    </source>
</reference>
<evidence type="ECO:0000313" key="1">
    <source>
        <dbReference type="EMBL" id="QCX00767.1"/>
    </source>
</evidence>
<accession>A0A5B7SQE1</accession>
<proteinExistence type="predicted"/>
<dbReference type="KEGG" id="asag:FGM00_11855"/>
<dbReference type="Proteomes" id="UP000310017">
    <property type="component" value="Chromosome"/>
</dbReference>
<dbReference type="PROSITE" id="PS51257">
    <property type="entry name" value="PROKAR_LIPOPROTEIN"/>
    <property type="match status" value="1"/>
</dbReference>
<sequence length="246" mass="28551">MKRTWLVLIIFTLILLGLLSCGAGKEKKNQVAAEIATLENIKTTLDYLAKNLDQATFTPVREGWQFDYGFTDGWLLNKYEYVRSLVTYKRFQAMLDYPIYLSGPHTGDTLNLDAKYSFGHYNPKFVTQLHKSALILMNEEAFVANTKPLLQQYGILDFLRKHKHIHEITQEYPDEFESITSNFKSGIKDESWPEGGYRSMVPSVLDTYAYWNWSETSYHFWVRRDVDGTKDLWLGLITDVLNAYGN</sequence>
<evidence type="ECO:0000313" key="2">
    <source>
        <dbReference type="Proteomes" id="UP000310017"/>
    </source>
</evidence>
<gene>
    <name evidence="1" type="ORF">FGM00_11855</name>
</gene>
<dbReference type="AlphaFoldDB" id="A0A5B7SQE1"/>
<keyword evidence="2" id="KW-1185">Reference proteome</keyword>
<name>A0A5B7SQE1_9FLAO</name>
<dbReference type="OrthoDB" id="414967at2"/>
<dbReference type="RefSeq" id="WP_138853111.1">
    <property type="nucleotide sequence ID" value="NZ_CP040710.1"/>
</dbReference>
<dbReference type="EMBL" id="CP040710">
    <property type="protein sequence ID" value="QCX00767.1"/>
    <property type="molecule type" value="Genomic_DNA"/>
</dbReference>
<protein>
    <submittedName>
        <fullName evidence="1">Uncharacterized protein</fullName>
    </submittedName>
</protein>